<organism evidence="2 3">
    <name type="scientific">Metarhizium robertsii</name>
    <dbReference type="NCBI Taxonomy" id="568076"/>
    <lineage>
        <taxon>Eukaryota</taxon>
        <taxon>Fungi</taxon>
        <taxon>Dikarya</taxon>
        <taxon>Ascomycota</taxon>
        <taxon>Pezizomycotina</taxon>
        <taxon>Sordariomycetes</taxon>
        <taxon>Hypocreomycetidae</taxon>
        <taxon>Hypocreales</taxon>
        <taxon>Clavicipitaceae</taxon>
        <taxon>Metarhizium</taxon>
    </lineage>
</organism>
<comment type="caution">
    <text evidence="2">The sequence shown here is derived from an EMBL/GenBank/DDBJ whole genome shotgun (WGS) entry which is preliminary data.</text>
</comment>
<proteinExistence type="predicted"/>
<name>A0A0A1UNM0_9HYPO</name>
<sequence length="216" mass="24461">MSAKTKLDILSDSRETCARNLPRFLNKEYLAQDGHSKKKVEPRHGIQDGRQPAALDSSHDNVGCWVLYLEVACLLAEELQKGDSKVRNMHVVLLSSGKWALSHGSHDEYTLPEGDTDLRHEEYTTLLIKKHFDGLEKYYINRDAELKATESVSGTYDKDVTQLIKSHFSSNVVGRRMTQTDARDVESQWNISAKAHAPRTEFAMYRVSLSMPDPTP</sequence>
<protein>
    <submittedName>
        <fullName evidence="2">Uncharacterized protein</fullName>
    </submittedName>
</protein>
<evidence type="ECO:0000256" key="1">
    <source>
        <dbReference type="SAM" id="MobiDB-lite"/>
    </source>
</evidence>
<evidence type="ECO:0000313" key="3">
    <source>
        <dbReference type="Proteomes" id="UP000030151"/>
    </source>
</evidence>
<dbReference type="EMBL" id="JELW01000044">
    <property type="protein sequence ID" value="EXU96868.1"/>
    <property type="molecule type" value="Genomic_DNA"/>
</dbReference>
<accession>A0A0A1UNM0</accession>
<reference evidence="2 3" key="1">
    <citation type="submission" date="2014-02" db="EMBL/GenBank/DDBJ databases">
        <title>The genome sequence of the entomopathogenic fungus Metarhizium robertsii ARSEF 2575.</title>
        <authorList>
            <person name="Giuliano Garisto Donzelli B."/>
            <person name="Roe B.A."/>
            <person name="Macmil S.L."/>
            <person name="Krasnoff S.B."/>
            <person name="Gibson D.M."/>
        </authorList>
    </citation>
    <scope>NUCLEOTIDE SEQUENCE [LARGE SCALE GENOMIC DNA]</scope>
    <source>
        <strain evidence="2 3">ARSEF 2575</strain>
    </source>
</reference>
<dbReference type="Proteomes" id="UP000030151">
    <property type="component" value="Unassembled WGS sequence"/>
</dbReference>
<dbReference type="HOGENOM" id="CLU_1277895_0_0_1"/>
<evidence type="ECO:0000313" key="2">
    <source>
        <dbReference type="EMBL" id="EXU96868.1"/>
    </source>
</evidence>
<feature type="region of interest" description="Disordered" evidence="1">
    <location>
        <begin position="35"/>
        <end position="56"/>
    </location>
</feature>
<gene>
    <name evidence="2" type="ORF">X797_010112</name>
</gene>
<dbReference type="AlphaFoldDB" id="A0A0A1UNM0"/>